<keyword evidence="3" id="KW-1185">Reference proteome</keyword>
<evidence type="ECO:0000313" key="2">
    <source>
        <dbReference type="EMBL" id="KAK8070405.1"/>
    </source>
</evidence>
<dbReference type="EMBL" id="JAQQWN010000008">
    <property type="protein sequence ID" value="KAK8070405.1"/>
    <property type="molecule type" value="Genomic_DNA"/>
</dbReference>
<feature type="chain" id="PRO_5045908899" evidence="1">
    <location>
        <begin position="18"/>
        <end position="82"/>
    </location>
</feature>
<reference evidence="2 3" key="1">
    <citation type="submission" date="2023-01" db="EMBL/GenBank/DDBJ databases">
        <title>Analysis of 21 Apiospora genomes using comparative genomics revels a genus with tremendous synthesis potential of carbohydrate active enzymes and secondary metabolites.</title>
        <authorList>
            <person name="Sorensen T."/>
        </authorList>
    </citation>
    <scope>NUCLEOTIDE SEQUENCE [LARGE SCALE GENOMIC DNA]</scope>
    <source>
        <strain evidence="2 3">CBS 114990</strain>
    </source>
</reference>
<dbReference type="Proteomes" id="UP001433268">
    <property type="component" value="Unassembled WGS sequence"/>
</dbReference>
<name>A0ABR1VGP1_9PEZI</name>
<evidence type="ECO:0000313" key="3">
    <source>
        <dbReference type="Proteomes" id="UP001433268"/>
    </source>
</evidence>
<accession>A0ABR1VGP1</accession>
<dbReference type="RefSeq" id="XP_066664213.1">
    <property type="nucleotide sequence ID" value="XM_066814923.1"/>
</dbReference>
<proteinExistence type="predicted"/>
<sequence>MKFLVLMLSMAAAAVLAAPTPAVATANTEVVKVEAEKQPKFELPREVLKDVKADGEMSTVCIASCPLYHISRVALKKQSGWL</sequence>
<gene>
    <name evidence="2" type="ORF">PG997_010608</name>
</gene>
<keyword evidence="1" id="KW-0732">Signal</keyword>
<dbReference type="GeneID" id="92047983"/>
<organism evidence="2 3">
    <name type="scientific">Apiospora hydei</name>
    <dbReference type="NCBI Taxonomy" id="1337664"/>
    <lineage>
        <taxon>Eukaryota</taxon>
        <taxon>Fungi</taxon>
        <taxon>Dikarya</taxon>
        <taxon>Ascomycota</taxon>
        <taxon>Pezizomycotina</taxon>
        <taxon>Sordariomycetes</taxon>
        <taxon>Xylariomycetidae</taxon>
        <taxon>Amphisphaeriales</taxon>
        <taxon>Apiosporaceae</taxon>
        <taxon>Apiospora</taxon>
    </lineage>
</organism>
<feature type="signal peptide" evidence="1">
    <location>
        <begin position="1"/>
        <end position="17"/>
    </location>
</feature>
<comment type="caution">
    <text evidence="2">The sequence shown here is derived from an EMBL/GenBank/DDBJ whole genome shotgun (WGS) entry which is preliminary data.</text>
</comment>
<evidence type="ECO:0000256" key="1">
    <source>
        <dbReference type="SAM" id="SignalP"/>
    </source>
</evidence>
<protein>
    <submittedName>
        <fullName evidence="2">Uncharacterized protein</fullName>
    </submittedName>
</protein>